<dbReference type="Proteomes" id="UP000887567">
    <property type="component" value="Unplaced"/>
</dbReference>
<feature type="domain" description="G-protein coupled receptors family 2 profile 2" evidence="7">
    <location>
        <begin position="244"/>
        <end position="440"/>
    </location>
</feature>
<dbReference type="AlphaFoldDB" id="A0A913YMF7"/>
<dbReference type="PROSITE" id="PS50261">
    <property type="entry name" value="G_PROTEIN_RECEP_F2_4"/>
    <property type="match status" value="1"/>
</dbReference>
<dbReference type="Gene3D" id="1.20.1070.10">
    <property type="entry name" value="Rhodopsin 7-helix transmembrane proteins"/>
    <property type="match status" value="1"/>
</dbReference>
<dbReference type="InterPro" id="IPR000832">
    <property type="entry name" value="GPCR_2_secretin-like"/>
</dbReference>
<organism evidence="8 9">
    <name type="scientific">Exaiptasia diaphana</name>
    <name type="common">Tropical sea anemone</name>
    <name type="synonym">Aiptasia pulchella</name>
    <dbReference type="NCBI Taxonomy" id="2652724"/>
    <lineage>
        <taxon>Eukaryota</taxon>
        <taxon>Metazoa</taxon>
        <taxon>Cnidaria</taxon>
        <taxon>Anthozoa</taxon>
        <taxon>Hexacorallia</taxon>
        <taxon>Actiniaria</taxon>
        <taxon>Aiptasiidae</taxon>
        <taxon>Exaiptasia</taxon>
    </lineage>
</organism>
<dbReference type="OrthoDB" id="6134459at2759"/>
<protein>
    <recommendedName>
        <fullName evidence="7">G-protein coupled receptors family 2 profile 2 domain-containing protein</fullName>
    </recommendedName>
</protein>
<evidence type="ECO:0000256" key="4">
    <source>
        <dbReference type="ARBA" id="ARBA00023136"/>
    </source>
</evidence>
<feature type="chain" id="PRO_5037134141" description="G-protein coupled receptors family 2 profile 2 domain-containing protein" evidence="6">
    <location>
        <begin position="17"/>
        <end position="440"/>
    </location>
</feature>
<dbReference type="RefSeq" id="XP_028516319.1">
    <property type="nucleotide sequence ID" value="XM_028660518.1"/>
</dbReference>
<dbReference type="PANTHER" id="PTHR45902:SF1">
    <property type="entry name" value="LATROPHILIN RECEPTOR-LIKE PROTEIN A"/>
    <property type="match status" value="1"/>
</dbReference>
<accession>A0A913YMF7</accession>
<dbReference type="GeneID" id="110244030"/>
<feature type="transmembrane region" description="Helical" evidence="5">
    <location>
        <begin position="247"/>
        <end position="268"/>
    </location>
</feature>
<sequence length="440" mass="50350">MVFAFFLWMFLQTSHWTCTTQRDFNISFHNQTANSSQYDFTESPEEESAVVNLNHIFAKHSAPPHSPGLQCADNYVVDKRNNICREKLPSPTVAMSRSKYHFINGSETTNMTNVTNVFWRMNCSNQSLLMVDEGDFLVLENKSVFVNASKMTYDKSEYIWMNRSVLVCVNHAVAYQINCSGNWGLMNESEYSILSNKSIYVNASLMLYDPPKFIWNKQNLYVCDNLFVDSDNRNIMSNEDDDIISDLTIVCMSISIFALVFVLITYSLFTELRTPPGINLMNLSVAILLSQLLWLVGSKQLTDKPMVCTAIAVLLHYFFLVSFVWTSIIAFDTWRAFTAKRRRSMVDSKRKRLLHSLRYMAVGWLSVMVYVSICVALDQSQTVAIGYGSRVACWITNFDAKWIFFATPLGLVTVFNIVFFSMTVKAIRSTRSQARMISVS</sequence>
<dbReference type="PRINTS" id="PR02001">
    <property type="entry name" value="GCR1CAMPR"/>
</dbReference>
<evidence type="ECO:0000313" key="9">
    <source>
        <dbReference type="Proteomes" id="UP000887567"/>
    </source>
</evidence>
<evidence type="ECO:0000256" key="1">
    <source>
        <dbReference type="ARBA" id="ARBA00004141"/>
    </source>
</evidence>
<dbReference type="InterPro" id="IPR017981">
    <property type="entry name" value="GPCR_2-like_7TM"/>
</dbReference>
<evidence type="ECO:0000256" key="5">
    <source>
        <dbReference type="SAM" id="Phobius"/>
    </source>
</evidence>
<dbReference type="KEGG" id="epa:110244030"/>
<dbReference type="GO" id="GO:0004930">
    <property type="term" value="F:G protein-coupled receptor activity"/>
    <property type="evidence" value="ECO:0007669"/>
    <property type="project" value="InterPro"/>
</dbReference>
<dbReference type="InterPro" id="IPR053231">
    <property type="entry name" value="GPCR_LN-TM7"/>
</dbReference>
<feature type="transmembrane region" description="Helical" evidence="5">
    <location>
        <begin position="402"/>
        <end position="427"/>
    </location>
</feature>
<name>A0A913YMF7_EXADI</name>
<dbReference type="PANTHER" id="PTHR45902">
    <property type="entry name" value="LATROPHILIN RECEPTOR-LIKE PROTEIN A"/>
    <property type="match status" value="1"/>
</dbReference>
<comment type="subcellular location">
    <subcellularLocation>
        <location evidence="1">Membrane</location>
        <topology evidence="1">Multi-pass membrane protein</topology>
    </subcellularLocation>
</comment>
<dbReference type="InterPro" id="IPR022343">
    <property type="entry name" value="GCR1-cAMP_receptor"/>
</dbReference>
<evidence type="ECO:0000256" key="2">
    <source>
        <dbReference type="ARBA" id="ARBA00022692"/>
    </source>
</evidence>
<dbReference type="GO" id="GO:0016020">
    <property type="term" value="C:membrane"/>
    <property type="evidence" value="ECO:0007669"/>
    <property type="project" value="UniProtKB-SubCell"/>
</dbReference>
<reference evidence="8" key="1">
    <citation type="submission" date="2022-11" db="UniProtKB">
        <authorList>
            <consortium name="EnsemblMetazoa"/>
        </authorList>
    </citation>
    <scope>IDENTIFICATION</scope>
</reference>
<evidence type="ECO:0000256" key="6">
    <source>
        <dbReference type="SAM" id="SignalP"/>
    </source>
</evidence>
<feature type="transmembrane region" description="Helical" evidence="5">
    <location>
        <begin position="357"/>
        <end position="378"/>
    </location>
</feature>
<keyword evidence="9" id="KW-1185">Reference proteome</keyword>
<dbReference type="Pfam" id="PF00002">
    <property type="entry name" value="7tm_2"/>
    <property type="match status" value="1"/>
</dbReference>
<feature type="transmembrane region" description="Helical" evidence="5">
    <location>
        <begin position="317"/>
        <end position="337"/>
    </location>
</feature>
<keyword evidence="4 5" id="KW-0472">Membrane</keyword>
<keyword evidence="6" id="KW-0732">Signal</keyword>
<feature type="transmembrane region" description="Helical" evidence="5">
    <location>
        <begin position="280"/>
        <end position="297"/>
    </location>
</feature>
<dbReference type="EnsemblMetazoa" id="XM_028660518.1">
    <property type="protein sequence ID" value="XP_028516319.1"/>
    <property type="gene ID" value="LOC110244030"/>
</dbReference>
<proteinExistence type="predicted"/>
<keyword evidence="2 5" id="KW-0812">Transmembrane</keyword>
<evidence type="ECO:0000256" key="3">
    <source>
        <dbReference type="ARBA" id="ARBA00022989"/>
    </source>
</evidence>
<keyword evidence="3 5" id="KW-1133">Transmembrane helix</keyword>
<dbReference type="CDD" id="cd15039">
    <property type="entry name" value="7tmB3_Methuselah-like"/>
    <property type="match status" value="1"/>
</dbReference>
<evidence type="ECO:0000259" key="7">
    <source>
        <dbReference type="PROSITE" id="PS50261"/>
    </source>
</evidence>
<feature type="signal peptide" evidence="6">
    <location>
        <begin position="1"/>
        <end position="16"/>
    </location>
</feature>
<dbReference type="GO" id="GO:0007166">
    <property type="term" value="P:cell surface receptor signaling pathway"/>
    <property type="evidence" value="ECO:0007669"/>
    <property type="project" value="InterPro"/>
</dbReference>
<evidence type="ECO:0000313" key="8">
    <source>
        <dbReference type="EnsemblMetazoa" id="XP_028516319.1"/>
    </source>
</evidence>